<sequence>MSQPALHPALAALASKYALDADLRRDGRLTLTIDGVHRVHCLAASGGSLLLEARVCRIPADPLRRREALERAMKVAGARVQGQRDGVALNAEGDSLLLQQTLAADADLYALENELGEFVNSLVVWKAAMQGMGQ</sequence>
<protein>
    <submittedName>
        <fullName evidence="1">CesT family type III secretion system chaperone</fullName>
    </submittedName>
</protein>
<gene>
    <name evidence="1" type="ORF">ACFOW7_11840</name>
</gene>
<proteinExistence type="predicted"/>
<reference evidence="2" key="1">
    <citation type="journal article" date="2019" name="Int. J. Syst. Evol. Microbiol.">
        <title>The Global Catalogue of Microorganisms (GCM) 10K type strain sequencing project: providing services to taxonomists for standard genome sequencing and annotation.</title>
        <authorList>
            <consortium name="The Broad Institute Genomics Platform"/>
            <consortium name="The Broad Institute Genome Sequencing Center for Infectious Disease"/>
            <person name="Wu L."/>
            <person name="Ma J."/>
        </authorList>
    </citation>
    <scope>NUCLEOTIDE SEQUENCE [LARGE SCALE GENOMIC DNA]</scope>
    <source>
        <strain evidence="2">LMG 29894</strain>
    </source>
</reference>
<evidence type="ECO:0000313" key="1">
    <source>
        <dbReference type="EMBL" id="MFC4160039.1"/>
    </source>
</evidence>
<dbReference type="RefSeq" id="WP_378164435.1">
    <property type="nucleotide sequence ID" value="NZ_JBHSBU010000001.1"/>
</dbReference>
<dbReference type="Pfam" id="PF05932">
    <property type="entry name" value="CesT"/>
    <property type="match status" value="1"/>
</dbReference>
<evidence type="ECO:0000313" key="2">
    <source>
        <dbReference type="Proteomes" id="UP001595791"/>
    </source>
</evidence>
<name>A0ABV8MPR8_9NEIS</name>
<keyword evidence="2" id="KW-1185">Reference proteome</keyword>
<dbReference type="SUPFAM" id="SSF69635">
    <property type="entry name" value="Type III secretory system chaperone-like"/>
    <property type="match status" value="1"/>
</dbReference>
<dbReference type="EMBL" id="JBHSBU010000001">
    <property type="protein sequence ID" value="MFC4160039.1"/>
    <property type="molecule type" value="Genomic_DNA"/>
</dbReference>
<dbReference type="Gene3D" id="3.30.1460.10">
    <property type="match status" value="1"/>
</dbReference>
<comment type="caution">
    <text evidence="1">The sequence shown here is derived from an EMBL/GenBank/DDBJ whole genome shotgun (WGS) entry which is preliminary data.</text>
</comment>
<dbReference type="Proteomes" id="UP001595791">
    <property type="component" value="Unassembled WGS sequence"/>
</dbReference>
<accession>A0ABV8MPR8</accession>
<organism evidence="1 2">
    <name type="scientific">Chitinimonas lacunae</name>
    <dbReference type="NCBI Taxonomy" id="1963018"/>
    <lineage>
        <taxon>Bacteria</taxon>
        <taxon>Pseudomonadati</taxon>
        <taxon>Pseudomonadota</taxon>
        <taxon>Betaproteobacteria</taxon>
        <taxon>Neisseriales</taxon>
        <taxon>Chitinibacteraceae</taxon>
        <taxon>Chitinimonas</taxon>
    </lineage>
</organism>
<dbReference type="InterPro" id="IPR010261">
    <property type="entry name" value="Tir_chaperone"/>
</dbReference>